<dbReference type="CDD" id="cd00303">
    <property type="entry name" value="retropepsin_like"/>
    <property type="match status" value="1"/>
</dbReference>
<accession>A0ABM0Y5J4</accession>
<sequence>MLLDTTSNENFLNKDVDDGWALVEYLVQYDGHYNKDFDRTIRSSGDGELDPKEHVSELKRNRVQPVEQTNISVTEEYVTGDSEFQDGEDIQQVSAQNEAEDQAEKKIDSVLDQAHDRALDRVSDRVTDRVVPSEYDKPTKYIPSAYKPPLPFPGRFKEQMIRKLKEKIEKQELMAIQHEVTVEEKKEDIGSALEQYEPYPLYKGMLLNISKQKAKNQAKKDLDIGTAAIPTKLEDPGSFNLPCSLNYMHLNKCFCDLGASVSVMPFSIAEKLGYEEFKPSNLYISLADGSRKDVVGKLENFPVKIGKASIPTDFIIIEMEQELDDPIILGRPFLATPGAVIDVKKGMISLDIADGLNMRFDIKNTTNQPTIGGQPFVIEDKADVESFKIKLMLSLLR</sequence>
<proteinExistence type="predicted"/>
<dbReference type="InterPro" id="IPR021109">
    <property type="entry name" value="Peptidase_aspartic_dom_sf"/>
</dbReference>
<dbReference type="Proteomes" id="UP000694864">
    <property type="component" value="Unplaced"/>
</dbReference>
<protein>
    <submittedName>
        <fullName evidence="2">Uncharacterized protein LOC104773032</fullName>
    </submittedName>
</protein>
<gene>
    <name evidence="2" type="primary">LOC104773032</name>
</gene>
<organism evidence="1 2">
    <name type="scientific">Camelina sativa</name>
    <name type="common">False flax</name>
    <name type="synonym">Myagrum sativum</name>
    <dbReference type="NCBI Taxonomy" id="90675"/>
    <lineage>
        <taxon>Eukaryota</taxon>
        <taxon>Viridiplantae</taxon>
        <taxon>Streptophyta</taxon>
        <taxon>Embryophyta</taxon>
        <taxon>Tracheophyta</taxon>
        <taxon>Spermatophyta</taxon>
        <taxon>Magnoliopsida</taxon>
        <taxon>eudicotyledons</taxon>
        <taxon>Gunneridae</taxon>
        <taxon>Pentapetalae</taxon>
        <taxon>rosids</taxon>
        <taxon>malvids</taxon>
        <taxon>Brassicales</taxon>
        <taxon>Brassicaceae</taxon>
        <taxon>Camelineae</taxon>
        <taxon>Camelina</taxon>
    </lineage>
</organism>
<dbReference type="RefSeq" id="XP_010495878.1">
    <property type="nucleotide sequence ID" value="XM_010497576.1"/>
</dbReference>
<dbReference type="Gene3D" id="2.40.70.10">
    <property type="entry name" value="Acid Proteases"/>
    <property type="match status" value="1"/>
</dbReference>
<name>A0ABM0Y5J4_CAMSA</name>
<keyword evidence="1" id="KW-1185">Reference proteome</keyword>
<evidence type="ECO:0000313" key="2">
    <source>
        <dbReference type="RefSeq" id="XP_010495878.1"/>
    </source>
</evidence>
<reference evidence="2" key="2">
    <citation type="submission" date="2025-08" db="UniProtKB">
        <authorList>
            <consortium name="RefSeq"/>
        </authorList>
    </citation>
    <scope>IDENTIFICATION</scope>
    <source>
        <tissue evidence="2">Leaf</tissue>
    </source>
</reference>
<reference evidence="1" key="1">
    <citation type="journal article" date="2014" name="Nat. Commun.">
        <title>The emerging biofuel crop Camelina sativa retains a highly undifferentiated hexaploid genome structure.</title>
        <authorList>
            <person name="Kagale S."/>
            <person name="Koh C."/>
            <person name="Nixon J."/>
            <person name="Bollina V."/>
            <person name="Clarke W.E."/>
            <person name="Tuteja R."/>
            <person name="Spillane C."/>
            <person name="Robinson S.J."/>
            <person name="Links M.G."/>
            <person name="Clarke C."/>
            <person name="Higgins E.E."/>
            <person name="Huebert T."/>
            <person name="Sharpe A.G."/>
            <person name="Parkin I.A."/>
        </authorList>
    </citation>
    <scope>NUCLEOTIDE SEQUENCE [LARGE SCALE GENOMIC DNA]</scope>
    <source>
        <strain evidence="1">cv. DH55</strain>
    </source>
</reference>
<dbReference type="PANTHER" id="PTHR33067:SF31">
    <property type="entry name" value="RNA-DIRECTED DNA POLYMERASE"/>
    <property type="match status" value="1"/>
</dbReference>
<dbReference type="GeneID" id="104773032"/>
<dbReference type="PANTHER" id="PTHR33067">
    <property type="entry name" value="RNA-DIRECTED DNA POLYMERASE-RELATED"/>
    <property type="match status" value="1"/>
</dbReference>
<evidence type="ECO:0000313" key="1">
    <source>
        <dbReference type="Proteomes" id="UP000694864"/>
    </source>
</evidence>